<keyword evidence="3" id="KW-0732">Signal</keyword>
<gene>
    <name evidence="4" type="ORF">SAMN04489750_2518</name>
</gene>
<evidence type="ECO:0000313" key="5">
    <source>
        <dbReference type="Proteomes" id="UP000250028"/>
    </source>
</evidence>
<feature type="transmembrane region" description="Helical" evidence="2">
    <location>
        <begin position="234"/>
        <end position="255"/>
    </location>
</feature>
<evidence type="ECO:0008006" key="6">
    <source>
        <dbReference type="Google" id="ProtNLM"/>
    </source>
</evidence>
<protein>
    <recommendedName>
        <fullName evidence="6">CHRD domain-containing protein</fullName>
    </recommendedName>
</protein>
<evidence type="ECO:0000256" key="2">
    <source>
        <dbReference type="SAM" id="Phobius"/>
    </source>
</evidence>
<keyword evidence="2" id="KW-1133">Transmembrane helix</keyword>
<organism evidence="4 5">
    <name type="scientific">Branchiibius hedensis</name>
    <dbReference type="NCBI Taxonomy" id="672460"/>
    <lineage>
        <taxon>Bacteria</taxon>
        <taxon>Bacillati</taxon>
        <taxon>Actinomycetota</taxon>
        <taxon>Actinomycetes</taxon>
        <taxon>Micrococcales</taxon>
        <taxon>Dermacoccaceae</taxon>
        <taxon>Branchiibius</taxon>
    </lineage>
</organism>
<dbReference type="RefSeq" id="WP_245934117.1">
    <property type="nucleotide sequence ID" value="NZ_QGDN01000001.1"/>
</dbReference>
<feature type="region of interest" description="Disordered" evidence="1">
    <location>
        <begin position="182"/>
        <end position="202"/>
    </location>
</feature>
<keyword evidence="2" id="KW-0812">Transmembrane</keyword>
<feature type="chain" id="PRO_5039698049" description="CHRD domain-containing protein" evidence="3">
    <location>
        <begin position="34"/>
        <end position="263"/>
    </location>
</feature>
<keyword evidence="5" id="KW-1185">Reference proteome</keyword>
<accession>A0A2Y9C1Z1</accession>
<evidence type="ECO:0000256" key="3">
    <source>
        <dbReference type="SAM" id="SignalP"/>
    </source>
</evidence>
<dbReference type="Proteomes" id="UP000250028">
    <property type="component" value="Unassembled WGS sequence"/>
</dbReference>
<keyword evidence="2" id="KW-0472">Membrane</keyword>
<evidence type="ECO:0000313" key="4">
    <source>
        <dbReference type="EMBL" id="SSA35173.1"/>
    </source>
</evidence>
<proteinExistence type="predicted"/>
<feature type="signal peptide" evidence="3">
    <location>
        <begin position="1"/>
        <end position="33"/>
    </location>
</feature>
<name>A0A2Y9C1Z1_9MICO</name>
<dbReference type="AlphaFoldDB" id="A0A2Y9C1Z1"/>
<evidence type="ECO:0000256" key="1">
    <source>
        <dbReference type="SAM" id="MobiDB-lite"/>
    </source>
</evidence>
<reference evidence="5" key="1">
    <citation type="submission" date="2016-10" db="EMBL/GenBank/DDBJ databases">
        <authorList>
            <person name="Varghese N."/>
            <person name="Submissions S."/>
        </authorList>
    </citation>
    <scope>NUCLEOTIDE SEQUENCE [LARGE SCALE GENOMIC DNA]</scope>
    <source>
        <strain evidence="5">DSM 22951</strain>
    </source>
</reference>
<dbReference type="EMBL" id="UESZ01000001">
    <property type="protein sequence ID" value="SSA35173.1"/>
    <property type="molecule type" value="Genomic_DNA"/>
</dbReference>
<sequence>MASRTLALSAAASMVALPAIALPAIALAPAAHASAPAHSGTTHLWAKLNQLNDSGATGTVTASLTGDQLSIKIVSHGLLAGAPHAQHLHIGGSSTCPSNDTKGTGVDGHLRVADAMEDYGMIAVSLTTSGDTSPKSGLAVTRFPVGSTTYSRTITVSDATAASIRAGKGVVVQHGVDYNGDGKYSGSSKSELDPSLPEEATDPANCGRLEVSQMSGMPTGGVQTGAGTVDDASVVALGAAGTSLAAAVGFGLVALRRRATNHI</sequence>